<gene>
    <name evidence="4" type="ORF">H9L42_07505</name>
</gene>
<dbReference type="RefSeq" id="WP_187302779.1">
    <property type="nucleotide sequence ID" value="NZ_JACRYT010000006.1"/>
</dbReference>
<feature type="repeat" description="TPR" evidence="3">
    <location>
        <begin position="89"/>
        <end position="122"/>
    </location>
</feature>
<keyword evidence="5" id="KW-1185">Reference proteome</keyword>
<keyword evidence="1" id="KW-0677">Repeat</keyword>
<dbReference type="Pfam" id="PF13424">
    <property type="entry name" value="TPR_12"/>
    <property type="match status" value="2"/>
</dbReference>
<dbReference type="EMBL" id="JACRYT010000006">
    <property type="protein sequence ID" value="MBC6679670.1"/>
    <property type="molecule type" value="Genomic_DNA"/>
</dbReference>
<dbReference type="InterPro" id="IPR011990">
    <property type="entry name" value="TPR-like_helical_dom_sf"/>
</dbReference>
<accession>A0A923NN76</accession>
<feature type="repeat" description="TPR" evidence="3">
    <location>
        <begin position="214"/>
        <end position="247"/>
    </location>
</feature>
<dbReference type="Proteomes" id="UP000602647">
    <property type="component" value="Unassembled WGS sequence"/>
</dbReference>
<dbReference type="PROSITE" id="PS50005">
    <property type="entry name" value="TPR"/>
    <property type="match status" value="3"/>
</dbReference>
<sequence length="271" mass="31238">MDDRIDIQEFYKGLDIMFQKKDSKETMRYLDSWLKTAEEKADRSGIVAVCNELGGLCRVTGQIERAKELYRRVLENLEQMGLSSTEHYATALINMGDVYINGKEPQQALELFLKARTLLEKCGLTGDYRMAALCNNISAIYRDTGQFAEAEQDLDIAFRIIRGLPQYRGELATTYINLGELQVRQNKLEMARESFEEAIRIFEEDTGGQDVHYSAACAGLGEVFFLTGRLEESEKYYEKAMRLIERDFGKTPYYSMMAENLQKVRQSRQKR</sequence>
<evidence type="ECO:0000256" key="2">
    <source>
        <dbReference type="ARBA" id="ARBA00022803"/>
    </source>
</evidence>
<dbReference type="SMART" id="SM00028">
    <property type="entry name" value="TPR"/>
    <property type="match status" value="5"/>
</dbReference>
<reference evidence="4" key="1">
    <citation type="submission" date="2020-08" db="EMBL/GenBank/DDBJ databases">
        <title>Genome public.</title>
        <authorList>
            <person name="Liu C."/>
            <person name="Sun Q."/>
        </authorList>
    </citation>
    <scope>NUCLEOTIDE SEQUENCE</scope>
    <source>
        <strain evidence="4">BX12</strain>
    </source>
</reference>
<evidence type="ECO:0000256" key="3">
    <source>
        <dbReference type="PROSITE-ProRule" id="PRU00339"/>
    </source>
</evidence>
<dbReference type="PANTHER" id="PTHR45641">
    <property type="entry name" value="TETRATRICOPEPTIDE REPEAT PROTEIN (AFU_ORTHOLOGUE AFUA_6G03870)"/>
    <property type="match status" value="1"/>
</dbReference>
<dbReference type="PANTHER" id="PTHR45641:SF19">
    <property type="entry name" value="NEPHROCYSTIN-3"/>
    <property type="match status" value="1"/>
</dbReference>
<organism evidence="4 5">
    <name type="scientific">Zhenpiania hominis</name>
    <dbReference type="NCBI Taxonomy" id="2763644"/>
    <lineage>
        <taxon>Bacteria</taxon>
        <taxon>Bacillati</taxon>
        <taxon>Bacillota</taxon>
        <taxon>Clostridia</taxon>
        <taxon>Peptostreptococcales</taxon>
        <taxon>Anaerovoracaceae</taxon>
        <taxon>Zhenpiania</taxon>
    </lineage>
</organism>
<dbReference type="AlphaFoldDB" id="A0A923NN76"/>
<protein>
    <submittedName>
        <fullName evidence="4">Tetratricopeptide repeat protein</fullName>
    </submittedName>
</protein>
<evidence type="ECO:0000313" key="4">
    <source>
        <dbReference type="EMBL" id="MBC6679670.1"/>
    </source>
</evidence>
<dbReference type="InterPro" id="IPR019734">
    <property type="entry name" value="TPR_rpt"/>
</dbReference>
<keyword evidence="2 3" id="KW-0802">TPR repeat</keyword>
<evidence type="ECO:0000313" key="5">
    <source>
        <dbReference type="Proteomes" id="UP000602647"/>
    </source>
</evidence>
<dbReference type="SUPFAM" id="SSF48452">
    <property type="entry name" value="TPR-like"/>
    <property type="match status" value="2"/>
</dbReference>
<dbReference type="Pfam" id="PF13181">
    <property type="entry name" value="TPR_8"/>
    <property type="match status" value="1"/>
</dbReference>
<evidence type="ECO:0000256" key="1">
    <source>
        <dbReference type="ARBA" id="ARBA00022737"/>
    </source>
</evidence>
<dbReference type="Gene3D" id="1.25.40.10">
    <property type="entry name" value="Tetratricopeptide repeat domain"/>
    <property type="match status" value="2"/>
</dbReference>
<feature type="repeat" description="TPR" evidence="3">
    <location>
        <begin position="172"/>
        <end position="205"/>
    </location>
</feature>
<comment type="caution">
    <text evidence="4">The sequence shown here is derived from an EMBL/GenBank/DDBJ whole genome shotgun (WGS) entry which is preliminary data.</text>
</comment>
<name>A0A923NN76_9FIRM</name>
<proteinExistence type="predicted"/>